<evidence type="ECO:0000313" key="1">
    <source>
        <dbReference type="EMBL" id="EJN57751.1"/>
    </source>
</evidence>
<evidence type="ECO:0000313" key="2">
    <source>
        <dbReference type="Proteomes" id="UP000007813"/>
    </source>
</evidence>
<gene>
    <name evidence="1" type="ORF">HSB1_38990</name>
</gene>
<dbReference type="InterPro" id="IPR045920">
    <property type="entry name" value="DUF6339"/>
</dbReference>
<organism evidence="1 2">
    <name type="scientific">Halogranum salarium B-1</name>
    <dbReference type="NCBI Taxonomy" id="1210908"/>
    <lineage>
        <taxon>Archaea</taxon>
        <taxon>Methanobacteriati</taxon>
        <taxon>Methanobacteriota</taxon>
        <taxon>Stenosarchaea group</taxon>
        <taxon>Halobacteria</taxon>
        <taxon>Halobacteriales</taxon>
        <taxon>Haloferacaceae</taxon>
    </lineage>
</organism>
<dbReference type="eggNOG" id="arCOG14370">
    <property type="taxonomic scope" value="Archaea"/>
</dbReference>
<name>J3JDS8_9EURY</name>
<dbReference type="Pfam" id="PF19866">
    <property type="entry name" value="DUF6339"/>
    <property type="match status" value="1"/>
</dbReference>
<comment type="caution">
    <text evidence="1">The sequence shown here is derived from an EMBL/GenBank/DDBJ whole genome shotgun (WGS) entry which is preliminary data.</text>
</comment>
<dbReference type="EMBL" id="ALJD01000011">
    <property type="protein sequence ID" value="EJN57751.1"/>
    <property type="molecule type" value="Genomic_DNA"/>
</dbReference>
<sequence>MTTIYELTDAANDLVDEAFVRGDRELTADEIENARQELDFDIEPTQFDVEGLRDKFNAIISDDKVDRAEIDAKMASEVRKHLDLTREQAAHDGMWRYLAVVEFPEFVRHRWPYPDKSSGRSFSAAQDKYLEGARDLYEQALVRLWWIAELTREGDDYSRTRAALEKQELANDVFDRGYARYPPAVRAIVDELKDAKSPVVSKATTKLNHAFSTIRLESLEEEEIKEMVRQIRKQVEGSPTT</sequence>
<protein>
    <submittedName>
        <fullName evidence="1">Uncharacterized protein</fullName>
    </submittedName>
</protein>
<proteinExistence type="predicted"/>
<dbReference type="AlphaFoldDB" id="J3JDS8"/>
<dbReference type="Proteomes" id="UP000007813">
    <property type="component" value="Unassembled WGS sequence"/>
</dbReference>
<accession>J3JDS8</accession>
<reference evidence="1 2" key="1">
    <citation type="journal article" date="2012" name="J. Bacteriol.">
        <title>Draft Genome Sequence of the Extremely Halophilic Archaeon Halogranum salarium B-1T.</title>
        <authorList>
            <person name="Kim K.K."/>
            <person name="Lee K.C."/>
            <person name="Lee J.S."/>
        </authorList>
    </citation>
    <scope>NUCLEOTIDE SEQUENCE [LARGE SCALE GENOMIC DNA]</scope>
    <source>
        <strain evidence="1 2">B-1</strain>
    </source>
</reference>